<keyword evidence="1" id="KW-0472">Membrane</keyword>
<dbReference type="Proteomes" id="UP001285441">
    <property type="component" value="Unassembled WGS sequence"/>
</dbReference>
<reference evidence="2" key="2">
    <citation type="submission" date="2023-06" db="EMBL/GenBank/DDBJ databases">
        <authorList>
            <consortium name="Lawrence Berkeley National Laboratory"/>
            <person name="Haridas S."/>
            <person name="Hensen N."/>
            <person name="Bonometti L."/>
            <person name="Westerberg I."/>
            <person name="Brannstrom I.O."/>
            <person name="Guillou S."/>
            <person name="Cros-Aarteil S."/>
            <person name="Calhoun S."/>
            <person name="Kuo A."/>
            <person name="Mondo S."/>
            <person name="Pangilinan J."/>
            <person name="Riley R."/>
            <person name="LaButti K."/>
            <person name="Andreopoulos B."/>
            <person name="Lipzen A."/>
            <person name="Chen C."/>
            <person name="Yanf M."/>
            <person name="Daum C."/>
            <person name="Ng V."/>
            <person name="Clum A."/>
            <person name="Steindorff A."/>
            <person name="Ohm R."/>
            <person name="Martin F."/>
            <person name="Silar P."/>
            <person name="Natvig D."/>
            <person name="Lalanne C."/>
            <person name="Gautier V."/>
            <person name="Ament-velasquez S.L."/>
            <person name="Kruys A."/>
            <person name="Hutchinson M.I."/>
            <person name="Powell A.J."/>
            <person name="Barry K."/>
            <person name="Miller A.N."/>
            <person name="Grigoriev I.V."/>
            <person name="Debuchy R."/>
            <person name="Gladieux P."/>
            <person name="Thoren M.H."/>
            <person name="Johannesson H."/>
        </authorList>
    </citation>
    <scope>NUCLEOTIDE SEQUENCE</scope>
    <source>
        <strain evidence="2">CBS 232.78</strain>
    </source>
</reference>
<dbReference type="EMBL" id="JAULSW010000001">
    <property type="protein sequence ID" value="KAK3394543.1"/>
    <property type="molecule type" value="Genomic_DNA"/>
</dbReference>
<keyword evidence="3" id="KW-1185">Reference proteome</keyword>
<name>A0AAE0P714_9PEZI</name>
<feature type="transmembrane region" description="Helical" evidence="1">
    <location>
        <begin position="55"/>
        <end position="72"/>
    </location>
</feature>
<accession>A0AAE0P714</accession>
<comment type="caution">
    <text evidence="2">The sequence shown here is derived from an EMBL/GenBank/DDBJ whole genome shotgun (WGS) entry which is preliminary data.</text>
</comment>
<sequence>MCCFISYCYRGGAWCPHGRWTVLWRAFYPVRGFGFSWVFLEIFVSQLLLLSFPCGRYFVALSSLAVCVIWIGKDNFVMHKRLAGNDGERYLWGGDRRWPQEYVHTIVGLGE</sequence>
<evidence type="ECO:0000313" key="3">
    <source>
        <dbReference type="Proteomes" id="UP001285441"/>
    </source>
</evidence>
<evidence type="ECO:0000256" key="1">
    <source>
        <dbReference type="SAM" id="Phobius"/>
    </source>
</evidence>
<dbReference type="AlphaFoldDB" id="A0AAE0P714"/>
<evidence type="ECO:0000313" key="2">
    <source>
        <dbReference type="EMBL" id="KAK3394543.1"/>
    </source>
</evidence>
<protein>
    <submittedName>
        <fullName evidence="2">Uncharacterized protein</fullName>
    </submittedName>
</protein>
<proteinExistence type="predicted"/>
<keyword evidence="1" id="KW-0812">Transmembrane</keyword>
<gene>
    <name evidence="2" type="ORF">B0H63DRAFT_49391</name>
</gene>
<feature type="transmembrane region" description="Helical" evidence="1">
    <location>
        <begin position="28"/>
        <end position="49"/>
    </location>
</feature>
<organism evidence="2 3">
    <name type="scientific">Podospora didyma</name>
    <dbReference type="NCBI Taxonomy" id="330526"/>
    <lineage>
        <taxon>Eukaryota</taxon>
        <taxon>Fungi</taxon>
        <taxon>Dikarya</taxon>
        <taxon>Ascomycota</taxon>
        <taxon>Pezizomycotina</taxon>
        <taxon>Sordariomycetes</taxon>
        <taxon>Sordariomycetidae</taxon>
        <taxon>Sordariales</taxon>
        <taxon>Podosporaceae</taxon>
        <taxon>Podospora</taxon>
    </lineage>
</organism>
<keyword evidence="1" id="KW-1133">Transmembrane helix</keyword>
<reference evidence="2" key="1">
    <citation type="journal article" date="2023" name="Mol. Phylogenet. Evol.">
        <title>Genome-scale phylogeny and comparative genomics of the fungal order Sordariales.</title>
        <authorList>
            <person name="Hensen N."/>
            <person name="Bonometti L."/>
            <person name="Westerberg I."/>
            <person name="Brannstrom I.O."/>
            <person name="Guillou S."/>
            <person name="Cros-Aarteil S."/>
            <person name="Calhoun S."/>
            <person name="Haridas S."/>
            <person name="Kuo A."/>
            <person name="Mondo S."/>
            <person name="Pangilinan J."/>
            <person name="Riley R."/>
            <person name="LaButti K."/>
            <person name="Andreopoulos B."/>
            <person name="Lipzen A."/>
            <person name="Chen C."/>
            <person name="Yan M."/>
            <person name="Daum C."/>
            <person name="Ng V."/>
            <person name="Clum A."/>
            <person name="Steindorff A."/>
            <person name="Ohm R.A."/>
            <person name="Martin F."/>
            <person name="Silar P."/>
            <person name="Natvig D.O."/>
            <person name="Lalanne C."/>
            <person name="Gautier V."/>
            <person name="Ament-Velasquez S.L."/>
            <person name="Kruys A."/>
            <person name="Hutchinson M.I."/>
            <person name="Powell A.J."/>
            <person name="Barry K."/>
            <person name="Miller A.N."/>
            <person name="Grigoriev I.V."/>
            <person name="Debuchy R."/>
            <person name="Gladieux P."/>
            <person name="Hiltunen Thoren M."/>
            <person name="Johannesson H."/>
        </authorList>
    </citation>
    <scope>NUCLEOTIDE SEQUENCE</scope>
    <source>
        <strain evidence="2">CBS 232.78</strain>
    </source>
</reference>